<name>A0A401U8C7_9BACT</name>
<comment type="caution">
    <text evidence="2">The sequence shown here is derived from an EMBL/GenBank/DDBJ whole genome shotgun (WGS) entry which is preliminary data.</text>
</comment>
<proteinExistence type="predicted"/>
<sequence>MDRWTTQIDKTTHDFKSTFGVLPKESLNYKPSPQVWSIAQNMHHLIVINETYFPVLESLQRKDYNLPWIGKIDFLVNFFGKVILKSVSPDRRKKMKTFPIWQPASSDFDLTIFNDFINHQNKLKEYIIASNDLIERGVVISSPANRNIVYKIDKAFDIIVTHEQRHFEQAKELLLLLK</sequence>
<dbReference type="EMBL" id="BHXQ01000002">
    <property type="protein sequence ID" value="GCC51140.1"/>
    <property type="molecule type" value="Genomic_DNA"/>
</dbReference>
<dbReference type="AlphaFoldDB" id="A0A401U8C7"/>
<evidence type="ECO:0000313" key="2">
    <source>
        <dbReference type="EMBL" id="GCC51140.1"/>
    </source>
</evidence>
<protein>
    <submittedName>
        <fullName evidence="2">DinB family protein</fullName>
    </submittedName>
</protein>
<evidence type="ECO:0000313" key="3">
    <source>
        <dbReference type="Proteomes" id="UP000288227"/>
    </source>
</evidence>
<dbReference type="RefSeq" id="WP_127121777.1">
    <property type="nucleotide sequence ID" value="NZ_BHXQ01000002.1"/>
</dbReference>
<keyword evidence="3" id="KW-1185">Reference proteome</keyword>
<dbReference type="Proteomes" id="UP000288227">
    <property type="component" value="Unassembled WGS sequence"/>
</dbReference>
<organism evidence="2 3">
    <name type="scientific">Chryseotalea sanaruensis</name>
    <dbReference type="NCBI Taxonomy" id="2482724"/>
    <lineage>
        <taxon>Bacteria</taxon>
        <taxon>Pseudomonadati</taxon>
        <taxon>Bacteroidota</taxon>
        <taxon>Cytophagia</taxon>
        <taxon>Cytophagales</taxon>
        <taxon>Chryseotaleaceae</taxon>
        <taxon>Chryseotalea</taxon>
    </lineage>
</organism>
<dbReference type="InterPro" id="IPR024775">
    <property type="entry name" value="DinB-like"/>
</dbReference>
<dbReference type="OrthoDB" id="1524454at2"/>
<gene>
    <name evidence="2" type="ORF">SanaruYs_13600</name>
</gene>
<evidence type="ECO:0000259" key="1">
    <source>
        <dbReference type="Pfam" id="PF12867"/>
    </source>
</evidence>
<reference evidence="2 3" key="1">
    <citation type="submission" date="2018-11" db="EMBL/GenBank/DDBJ databases">
        <title>Chryseotalea sanarue gen. nov., sp., nov., a member of the family Cytophagaceae, isolated from a brackish lake in Hamamatsu Japan.</title>
        <authorList>
            <person name="Maejima Y."/>
            <person name="Iino T."/>
            <person name="Muraguchi Y."/>
            <person name="Fukuda K."/>
            <person name="Ohkuma M."/>
            <person name="Moriuchi R."/>
            <person name="Dohra H."/>
            <person name="Kimbara K."/>
            <person name="Shintani M."/>
        </authorList>
    </citation>
    <scope>NUCLEOTIDE SEQUENCE [LARGE SCALE GENOMIC DNA]</scope>
    <source>
        <strain evidence="2 3">Ys</strain>
    </source>
</reference>
<dbReference type="SUPFAM" id="SSF109854">
    <property type="entry name" value="DinB/YfiT-like putative metalloenzymes"/>
    <property type="match status" value="1"/>
</dbReference>
<accession>A0A401U8C7</accession>
<dbReference type="Pfam" id="PF12867">
    <property type="entry name" value="DinB_2"/>
    <property type="match status" value="1"/>
</dbReference>
<dbReference type="Gene3D" id="1.20.120.450">
    <property type="entry name" value="dinb family like domain"/>
    <property type="match status" value="1"/>
</dbReference>
<dbReference type="InterPro" id="IPR034660">
    <property type="entry name" value="DinB/YfiT-like"/>
</dbReference>
<feature type="domain" description="DinB-like" evidence="1">
    <location>
        <begin position="7"/>
        <end position="80"/>
    </location>
</feature>